<feature type="transmembrane region" description="Helical" evidence="1">
    <location>
        <begin position="57"/>
        <end position="76"/>
    </location>
</feature>
<comment type="caution">
    <text evidence="2">The sequence shown here is derived from an EMBL/GenBank/DDBJ whole genome shotgun (WGS) entry which is preliminary data.</text>
</comment>
<evidence type="ECO:0000313" key="2">
    <source>
        <dbReference type="EMBL" id="RZQ60321.1"/>
    </source>
</evidence>
<reference evidence="2 3" key="1">
    <citation type="submission" date="2019-02" db="EMBL/GenBank/DDBJ databases">
        <title>Draft genome sequence of Amycolatopsis sp. 8-3EHSu isolated from roots of Suaeda maritima.</title>
        <authorList>
            <person name="Duangmal K."/>
            <person name="Chantavorakit T."/>
        </authorList>
    </citation>
    <scope>NUCLEOTIDE SEQUENCE [LARGE SCALE GENOMIC DNA]</scope>
    <source>
        <strain evidence="2 3">8-3EHSu</strain>
    </source>
</reference>
<gene>
    <name evidence="2" type="ORF">EWH70_30210</name>
</gene>
<dbReference type="EMBL" id="SFCC01000018">
    <property type="protein sequence ID" value="RZQ60321.1"/>
    <property type="molecule type" value="Genomic_DNA"/>
</dbReference>
<name>A0A4Q7IZ64_9PSEU</name>
<organism evidence="2 3">
    <name type="scientific">Amycolatopsis suaedae</name>
    <dbReference type="NCBI Taxonomy" id="2510978"/>
    <lineage>
        <taxon>Bacteria</taxon>
        <taxon>Bacillati</taxon>
        <taxon>Actinomycetota</taxon>
        <taxon>Actinomycetes</taxon>
        <taxon>Pseudonocardiales</taxon>
        <taxon>Pseudonocardiaceae</taxon>
        <taxon>Amycolatopsis</taxon>
    </lineage>
</organism>
<proteinExistence type="predicted"/>
<keyword evidence="1" id="KW-0812">Transmembrane</keyword>
<feature type="transmembrane region" description="Helical" evidence="1">
    <location>
        <begin position="115"/>
        <end position="138"/>
    </location>
</feature>
<feature type="transmembrane region" description="Helical" evidence="1">
    <location>
        <begin position="88"/>
        <end position="109"/>
    </location>
</feature>
<dbReference type="OrthoDB" id="3699675at2"/>
<keyword evidence="1" id="KW-1133">Transmembrane helix</keyword>
<dbReference type="Proteomes" id="UP000292003">
    <property type="component" value="Unassembled WGS sequence"/>
</dbReference>
<keyword evidence="1" id="KW-0472">Membrane</keyword>
<evidence type="ECO:0000256" key="1">
    <source>
        <dbReference type="SAM" id="Phobius"/>
    </source>
</evidence>
<keyword evidence="3" id="KW-1185">Reference proteome</keyword>
<dbReference type="AlphaFoldDB" id="A0A4Q7IZ64"/>
<evidence type="ECO:0008006" key="4">
    <source>
        <dbReference type="Google" id="ProtNLM"/>
    </source>
</evidence>
<protein>
    <recommendedName>
        <fullName evidence="4">DUF998 domain-containing protein</fullName>
    </recommendedName>
</protein>
<evidence type="ECO:0000313" key="3">
    <source>
        <dbReference type="Proteomes" id="UP000292003"/>
    </source>
</evidence>
<sequence>MFAAGALAALWSADRVWALVGFAGVVLQNAVFSVVIALRLALAGEGATGGLWRLHDVLIAFNGTFLALALVGFTLGGRRAGLVRRWHAAVGLTGAALLFAGATLAPWVTAEQGPLSLVGLAGWLLWAVWLGVYGVTLLRGRITAASPVAA</sequence>
<accession>A0A4Q7IZ64</accession>